<gene>
    <name evidence="11" type="ORF">Salmuc_02043</name>
</gene>
<evidence type="ECO:0000256" key="4">
    <source>
        <dbReference type="ARBA" id="ARBA00022519"/>
    </source>
</evidence>
<feature type="domain" description="Tripartite ATP-independent periplasmic transporters DctQ component" evidence="10">
    <location>
        <begin position="47"/>
        <end position="174"/>
    </location>
</feature>
<dbReference type="AlphaFoldDB" id="S9RZK1"/>
<feature type="transmembrane region" description="Helical" evidence="9">
    <location>
        <begin position="72"/>
        <end position="95"/>
    </location>
</feature>
<evidence type="ECO:0000256" key="7">
    <source>
        <dbReference type="ARBA" id="ARBA00023136"/>
    </source>
</evidence>
<keyword evidence="12" id="KW-1185">Reference proteome</keyword>
<organism evidence="11 12">
    <name type="scientific">Salipiger mucosus DSM 16094</name>
    <dbReference type="NCBI Taxonomy" id="1123237"/>
    <lineage>
        <taxon>Bacteria</taxon>
        <taxon>Pseudomonadati</taxon>
        <taxon>Pseudomonadota</taxon>
        <taxon>Alphaproteobacteria</taxon>
        <taxon>Rhodobacterales</taxon>
        <taxon>Roseobacteraceae</taxon>
        <taxon>Salipiger</taxon>
    </lineage>
</organism>
<dbReference type="Proteomes" id="UP000015347">
    <property type="component" value="Unassembled WGS sequence"/>
</dbReference>
<comment type="subunit">
    <text evidence="9">The complex comprises the extracytoplasmic solute receptor protein and the two transmembrane proteins.</text>
</comment>
<dbReference type="EMBL" id="APVH01000015">
    <property type="protein sequence ID" value="EPX83435.1"/>
    <property type="molecule type" value="Genomic_DNA"/>
</dbReference>
<dbReference type="InterPro" id="IPR007387">
    <property type="entry name" value="TRAP_DctQ"/>
</dbReference>
<evidence type="ECO:0000256" key="2">
    <source>
        <dbReference type="ARBA" id="ARBA00022448"/>
    </source>
</evidence>
<dbReference type="GO" id="GO:0022857">
    <property type="term" value="F:transmembrane transporter activity"/>
    <property type="evidence" value="ECO:0007669"/>
    <property type="project" value="UniProtKB-UniRule"/>
</dbReference>
<name>S9RZK1_9RHOB</name>
<dbReference type="PANTHER" id="PTHR35011:SF2">
    <property type="entry name" value="2,3-DIKETO-L-GULONATE TRAP TRANSPORTER SMALL PERMEASE PROTEIN YIAM"/>
    <property type="match status" value="1"/>
</dbReference>
<protein>
    <recommendedName>
        <fullName evidence="9">TRAP transporter small permease protein</fullName>
    </recommendedName>
</protein>
<comment type="similarity">
    <text evidence="8 9">Belongs to the TRAP transporter small permease family.</text>
</comment>
<dbReference type="GO" id="GO:0005886">
    <property type="term" value="C:plasma membrane"/>
    <property type="evidence" value="ECO:0007669"/>
    <property type="project" value="UniProtKB-SubCell"/>
</dbReference>
<keyword evidence="6 9" id="KW-1133">Transmembrane helix</keyword>
<evidence type="ECO:0000259" key="10">
    <source>
        <dbReference type="Pfam" id="PF04290"/>
    </source>
</evidence>
<dbReference type="PANTHER" id="PTHR35011">
    <property type="entry name" value="2,3-DIKETO-L-GULONATE TRAP TRANSPORTER SMALL PERMEASE PROTEIN YIAM"/>
    <property type="match status" value="1"/>
</dbReference>
<comment type="function">
    <text evidence="9">Part of the tripartite ATP-independent periplasmic (TRAP) transport system.</text>
</comment>
<evidence type="ECO:0000256" key="1">
    <source>
        <dbReference type="ARBA" id="ARBA00004429"/>
    </source>
</evidence>
<evidence type="ECO:0000256" key="3">
    <source>
        <dbReference type="ARBA" id="ARBA00022475"/>
    </source>
</evidence>
<evidence type="ECO:0000313" key="11">
    <source>
        <dbReference type="EMBL" id="EPX83435.1"/>
    </source>
</evidence>
<feature type="transmembrane region" description="Helical" evidence="9">
    <location>
        <begin position="40"/>
        <end position="60"/>
    </location>
</feature>
<comment type="caution">
    <text evidence="11">The sequence shown here is derived from an EMBL/GenBank/DDBJ whole genome shotgun (WGS) entry which is preliminary data.</text>
</comment>
<dbReference type="HOGENOM" id="CLU_086356_7_0_5"/>
<evidence type="ECO:0000256" key="6">
    <source>
        <dbReference type="ARBA" id="ARBA00022989"/>
    </source>
</evidence>
<dbReference type="RefSeq" id="WP_020041270.1">
    <property type="nucleotide sequence ID" value="NZ_KE557274.1"/>
</dbReference>
<evidence type="ECO:0000313" key="12">
    <source>
        <dbReference type="Proteomes" id="UP000015347"/>
    </source>
</evidence>
<dbReference type="STRING" id="1123237.Salmuc_02043"/>
<comment type="subcellular location">
    <subcellularLocation>
        <location evidence="1 9">Cell inner membrane</location>
        <topology evidence="1 9">Multi-pass membrane protein</topology>
    </subcellularLocation>
</comment>
<evidence type="ECO:0000256" key="5">
    <source>
        <dbReference type="ARBA" id="ARBA00022692"/>
    </source>
</evidence>
<dbReference type="InterPro" id="IPR055348">
    <property type="entry name" value="DctQ"/>
</dbReference>
<dbReference type="eggNOG" id="COG3090">
    <property type="taxonomic scope" value="Bacteria"/>
</dbReference>
<sequence length="197" mass="21059">MTDRSATCRDAQDPGIARIGWRLAEGTDAIITRLSQITGILSLVGLFVAILAGVALRYLTEQGAGWVNEIPYLLFPWLCASAFVLAAQAGGHICVEALQSSLPHRPAALMSLLVHATAMLLFAWLTRTGLTVIEVTMSEFYPILRIPTAWGYGGLTMACALLSLTSLTGILRTLLTGEDASQQRRGIAAGTETEVTL</sequence>
<accession>S9RZK1</accession>
<keyword evidence="4 9" id="KW-0997">Cell inner membrane</keyword>
<feature type="transmembrane region" description="Helical" evidence="9">
    <location>
        <begin position="150"/>
        <end position="175"/>
    </location>
</feature>
<evidence type="ECO:0000256" key="8">
    <source>
        <dbReference type="ARBA" id="ARBA00038436"/>
    </source>
</evidence>
<feature type="transmembrane region" description="Helical" evidence="9">
    <location>
        <begin position="107"/>
        <end position="130"/>
    </location>
</feature>
<evidence type="ECO:0000256" key="9">
    <source>
        <dbReference type="RuleBase" id="RU369079"/>
    </source>
</evidence>
<keyword evidence="7 9" id="KW-0472">Membrane</keyword>
<keyword evidence="5 9" id="KW-0812">Transmembrane</keyword>
<dbReference type="OrthoDB" id="9791324at2"/>
<reference evidence="12" key="1">
    <citation type="journal article" date="2014" name="Stand. Genomic Sci.">
        <title>Genome sequence of the exopolysaccharide-producing Salipiger mucosus type strain (DSM 16094(T)), a moderately halophilic member of the Roseobacter clade.</title>
        <authorList>
            <person name="Riedel T."/>
            <person name="Spring S."/>
            <person name="Fiebig A."/>
            <person name="Petersen J."/>
            <person name="Kyrpides N.C."/>
            <person name="Goker M."/>
            <person name="Klenk H.P."/>
        </authorList>
    </citation>
    <scope>NUCLEOTIDE SEQUENCE [LARGE SCALE GENOMIC DNA]</scope>
    <source>
        <strain evidence="12">DSM 16094</strain>
    </source>
</reference>
<dbReference type="GO" id="GO:0015740">
    <property type="term" value="P:C4-dicarboxylate transport"/>
    <property type="evidence" value="ECO:0007669"/>
    <property type="project" value="TreeGrafter"/>
</dbReference>
<dbReference type="Pfam" id="PF04290">
    <property type="entry name" value="DctQ"/>
    <property type="match status" value="1"/>
</dbReference>
<proteinExistence type="inferred from homology"/>
<keyword evidence="3" id="KW-1003">Cell membrane</keyword>
<keyword evidence="2 9" id="KW-0813">Transport</keyword>